<reference evidence="1" key="1">
    <citation type="submission" date="2016-12" db="EMBL/GenBank/DDBJ databases">
        <title>The genomes of Aspergillus section Nigri reveals drivers in fungal speciation.</title>
        <authorList>
            <consortium name="DOE Joint Genome Institute"/>
            <person name="Vesth T.C."/>
            <person name="Nybo J."/>
            <person name="Theobald S."/>
            <person name="Brandl J."/>
            <person name="Frisvad J.C."/>
            <person name="Nielsen K.F."/>
            <person name="Lyhne E.K."/>
            <person name="Kogle M.E."/>
            <person name="Kuo A."/>
            <person name="Riley R."/>
            <person name="Clum A."/>
            <person name="Nolan M."/>
            <person name="Lipzen A."/>
            <person name="Salamov A."/>
            <person name="Henrissat B."/>
            <person name="Wiebenga A."/>
            <person name="De vries R.P."/>
            <person name="Grigoriev I.V."/>
            <person name="Mortensen U.H."/>
            <person name="Andersen M.R."/>
            <person name="Baker S.E."/>
        </authorList>
    </citation>
    <scope>NUCLEOTIDE SEQUENCE</scope>
    <source>
        <strain evidence="1">IBT 28561</strain>
    </source>
</reference>
<protein>
    <submittedName>
        <fullName evidence="1">Uncharacterized protein</fullName>
    </submittedName>
</protein>
<keyword evidence="2" id="KW-1185">Reference proteome</keyword>
<dbReference type="RefSeq" id="XP_024688433.1">
    <property type="nucleotide sequence ID" value="XM_024833959.1"/>
</dbReference>
<feature type="non-terminal residue" evidence="1">
    <location>
        <position position="1"/>
    </location>
</feature>
<evidence type="ECO:0000313" key="2">
    <source>
        <dbReference type="Proteomes" id="UP000234254"/>
    </source>
</evidence>
<dbReference type="VEuPathDB" id="FungiDB:P168DRAFT_245240"/>
<accession>A0A2I1CQE7</accession>
<proteinExistence type="predicted"/>
<evidence type="ECO:0000313" key="1">
    <source>
        <dbReference type="EMBL" id="PKX99838.1"/>
    </source>
</evidence>
<dbReference type="AlphaFoldDB" id="A0A2I1CQE7"/>
<dbReference type="Proteomes" id="UP000234254">
    <property type="component" value="Unassembled WGS sequence"/>
</dbReference>
<organism evidence="1 2">
    <name type="scientific">Aspergillus campestris (strain IBT 28561)</name>
    <dbReference type="NCBI Taxonomy" id="1392248"/>
    <lineage>
        <taxon>Eukaryota</taxon>
        <taxon>Fungi</taxon>
        <taxon>Dikarya</taxon>
        <taxon>Ascomycota</taxon>
        <taxon>Pezizomycotina</taxon>
        <taxon>Eurotiomycetes</taxon>
        <taxon>Eurotiomycetidae</taxon>
        <taxon>Eurotiales</taxon>
        <taxon>Aspergillaceae</taxon>
        <taxon>Aspergillus</taxon>
        <taxon>Aspergillus subgen. Circumdati</taxon>
    </lineage>
</organism>
<sequence length="52" mass="6269">KAKGQPSKLFKEEINKIKDFIRSSKFTYYLSYTRIIRYINFLVSKDIITHIL</sequence>
<dbReference type="EMBL" id="MSFM01000019">
    <property type="protein sequence ID" value="PKX99838.1"/>
    <property type="molecule type" value="Genomic_DNA"/>
</dbReference>
<gene>
    <name evidence="1" type="ORF">P168DRAFT_245240</name>
</gene>
<dbReference type="GeneID" id="36541483"/>
<comment type="caution">
    <text evidence="1">The sequence shown here is derived from an EMBL/GenBank/DDBJ whole genome shotgun (WGS) entry which is preliminary data.</text>
</comment>
<name>A0A2I1CQE7_ASPC2</name>